<dbReference type="RefSeq" id="WP_092335193.1">
    <property type="nucleotide sequence ID" value="NZ_FNCP01000027.1"/>
</dbReference>
<sequence>MINKELIGRESEAIAFKIRLEDVRRFAEAIGVRFDDRVPATFVGTLVQANIPGVQLPTPGMIHGEQRITYYRPLNVGDSLTYKKSIKDVYEGRGKFGKNTFLVLETTGYDLAGELVFSSSSVLIQPSKEEGE</sequence>
<keyword evidence="3" id="KW-1185">Reference proteome</keyword>
<dbReference type="Gene3D" id="3.10.129.10">
    <property type="entry name" value="Hotdog Thioesterase"/>
    <property type="match status" value="1"/>
</dbReference>
<dbReference type="AlphaFoldDB" id="A0A1G8I4D7"/>
<organism evidence="2 3">
    <name type="scientific">Desulfosporosinus hippei DSM 8344</name>
    <dbReference type="NCBI Taxonomy" id="1121419"/>
    <lineage>
        <taxon>Bacteria</taxon>
        <taxon>Bacillati</taxon>
        <taxon>Bacillota</taxon>
        <taxon>Clostridia</taxon>
        <taxon>Eubacteriales</taxon>
        <taxon>Desulfitobacteriaceae</taxon>
        <taxon>Desulfosporosinus</taxon>
    </lineage>
</organism>
<evidence type="ECO:0000259" key="1">
    <source>
        <dbReference type="Pfam" id="PF13452"/>
    </source>
</evidence>
<reference evidence="3" key="1">
    <citation type="submission" date="2016-10" db="EMBL/GenBank/DDBJ databases">
        <authorList>
            <person name="Varghese N."/>
            <person name="Submissions S."/>
        </authorList>
    </citation>
    <scope>NUCLEOTIDE SEQUENCE [LARGE SCALE GENOMIC DNA]</scope>
    <source>
        <strain evidence="3">DSM 8344</strain>
    </source>
</reference>
<dbReference type="OrthoDB" id="160199at2"/>
<dbReference type="STRING" id="1121419.SAMN05443529_12740"/>
<proteinExistence type="predicted"/>
<evidence type="ECO:0000313" key="2">
    <source>
        <dbReference type="EMBL" id="SDI13826.1"/>
    </source>
</evidence>
<dbReference type="Proteomes" id="UP000198656">
    <property type="component" value="Unassembled WGS sequence"/>
</dbReference>
<dbReference type="InterPro" id="IPR039569">
    <property type="entry name" value="FAS1-like_DH_region"/>
</dbReference>
<evidence type="ECO:0000313" key="3">
    <source>
        <dbReference type="Proteomes" id="UP000198656"/>
    </source>
</evidence>
<dbReference type="EMBL" id="FNCP01000027">
    <property type="protein sequence ID" value="SDI13826.1"/>
    <property type="molecule type" value="Genomic_DNA"/>
</dbReference>
<dbReference type="SUPFAM" id="SSF54637">
    <property type="entry name" value="Thioesterase/thiol ester dehydrase-isomerase"/>
    <property type="match status" value="1"/>
</dbReference>
<accession>A0A1G8I4D7</accession>
<protein>
    <submittedName>
        <fullName evidence="2">N-terminal half of MaoC dehydratase</fullName>
    </submittedName>
</protein>
<name>A0A1G8I4D7_9FIRM</name>
<dbReference type="InterPro" id="IPR029069">
    <property type="entry name" value="HotDog_dom_sf"/>
</dbReference>
<gene>
    <name evidence="2" type="ORF">SAMN05443529_12740</name>
</gene>
<feature type="domain" description="FAS1-like dehydratase" evidence="1">
    <location>
        <begin position="6"/>
        <end position="117"/>
    </location>
</feature>
<dbReference type="Pfam" id="PF13452">
    <property type="entry name" value="FAS1_DH_region"/>
    <property type="match status" value="1"/>
</dbReference>